<dbReference type="Proteomes" id="UP000016936">
    <property type="component" value="Unassembled WGS sequence"/>
</dbReference>
<evidence type="ECO:0000313" key="2">
    <source>
        <dbReference type="Proteomes" id="UP000016936"/>
    </source>
</evidence>
<name>M2TWX0_COCH5</name>
<evidence type="ECO:0000313" key="1">
    <source>
        <dbReference type="EMBL" id="EMD91019.1"/>
    </source>
</evidence>
<sequence length="63" mass="6732">MIDNCFVPGVGLDTARVMADVRYGGIVDISNIGFAGVRRGPTRVAVKTPMFAKMRGQAYLAEA</sequence>
<keyword evidence="2" id="KW-1185">Reference proteome</keyword>
<reference evidence="1 2" key="1">
    <citation type="journal article" date="2012" name="PLoS Pathog.">
        <title>Diverse lifestyles and strategies of plant pathogenesis encoded in the genomes of eighteen Dothideomycetes fungi.</title>
        <authorList>
            <person name="Ohm R.A."/>
            <person name="Feau N."/>
            <person name="Henrissat B."/>
            <person name="Schoch C.L."/>
            <person name="Horwitz B.A."/>
            <person name="Barry K.W."/>
            <person name="Condon B.J."/>
            <person name="Copeland A.C."/>
            <person name="Dhillon B."/>
            <person name="Glaser F."/>
            <person name="Hesse C.N."/>
            <person name="Kosti I."/>
            <person name="LaButti K."/>
            <person name="Lindquist E.A."/>
            <person name="Lucas S."/>
            <person name="Salamov A.A."/>
            <person name="Bradshaw R.E."/>
            <person name="Ciuffetti L."/>
            <person name="Hamelin R.C."/>
            <person name="Kema G.H.J."/>
            <person name="Lawrence C."/>
            <person name="Scott J.A."/>
            <person name="Spatafora J.W."/>
            <person name="Turgeon B.G."/>
            <person name="de Wit P.J.G.M."/>
            <person name="Zhong S."/>
            <person name="Goodwin S.B."/>
            <person name="Grigoriev I.V."/>
        </authorList>
    </citation>
    <scope>NUCLEOTIDE SEQUENCE [LARGE SCALE GENOMIC DNA]</scope>
    <source>
        <strain evidence="2">C5 / ATCC 48332 / race O</strain>
    </source>
</reference>
<accession>M2TWX0</accession>
<gene>
    <name evidence="1" type="ORF">COCHEDRAFT_1021770</name>
</gene>
<dbReference type="HOGENOM" id="CLU_2885605_0_0_1"/>
<organism evidence="1 2">
    <name type="scientific">Cochliobolus heterostrophus (strain C5 / ATCC 48332 / race O)</name>
    <name type="common">Southern corn leaf blight fungus</name>
    <name type="synonym">Bipolaris maydis</name>
    <dbReference type="NCBI Taxonomy" id="701091"/>
    <lineage>
        <taxon>Eukaryota</taxon>
        <taxon>Fungi</taxon>
        <taxon>Dikarya</taxon>
        <taxon>Ascomycota</taxon>
        <taxon>Pezizomycotina</taxon>
        <taxon>Dothideomycetes</taxon>
        <taxon>Pleosporomycetidae</taxon>
        <taxon>Pleosporales</taxon>
        <taxon>Pleosporineae</taxon>
        <taxon>Pleosporaceae</taxon>
        <taxon>Bipolaris</taxon>
    </lineage>
</organism>
<proteinExistence type="predicted"/>
<reference evidence="2" key="2">
    <citation type="journal article" date="2013" name="PLoS Genet.">
        <title>Comparative genome structure, secondary metabolite, and effector coding capacity across Cochliobolus pathogens.</title>
        <authorList>
            <person name="Condon B.J."/>
            <person name="Leng Y."/>
            <person name="Wu D."/>
            <person name="Bushley K.E."/>
            <person name="Ohm R.A."/>
            <person name="Otillar R."/>
            <person name="Martin J."/>
            <person name="Schackwitz W."/>
            <person name="Grimwood J."/>
            <person name="MohdZainudin N."/>
            <person name="Xue C."/>
            <person name="Wang R."/>
            <person name="Manning V.A."/>
            <person name="Dhillon B."/>
            <person name="Tu Z.J."/>
            <person name="Steffenson B.J."/>
            <person name="Salamov A."/>
            <person name="Sun H."/>
            <person name="Lowry S."/>
            <person name="LaButti K."/>
            <person name="Han J."/>
            <person name="Copeland A."/>
            <person name="Lindquist E."/>
            <person name="Barry K."/>
            <person name="Schmutz J."/>
            <person name="Baker S.E."/>
            <person name="Ciuffetti L.M."/>
            <person name="Grigoriev I.V."/>
            <person name="Zhong S."/>
            <person name="Turgeon B.G."/>
        </authorList>
    </citation>
    <scope>NUCLEOTIDE SEQUENCE [LARGE SCALE GENOMIC DNA]</scope>
    <source>
        <strain evidence="2">C5 / ATCC 48332 / race O</strain>
    </source>
</reference>
<dbReference type="AlphaFoldDB" id="M2TWX0"/>
<dbReference type="EMBL" id="KB445577">
    <property type="protein sequence ID" value="EMD91019.1"/>
    <property type="molecule type" value="Genomic_DNA"/>
</dbReference>
<protein>
    <submittedName>
        <fullName evidence="1">Uncharacterized protein</fullName>
    </submittedName>
</protein>